<reference evidence="5" key="1">
    <citation type="journal article" date="2019" name="Int. J. Syst. Evol. Microbiol.">
        <title>The Global Catalogue of Microorganisms (GCM) 10K type strain sequencing project: providing services to taxonomists for standard genome sequencing and annotation.</title>
        <authorList>
            <consortium name="The Broad Institute Genomics Platform"/>
            <consortium name="The Broad Institute Genome Sequencing Center for Infectious Disease"/>
            <person name="Wu L."/>
            <person name="Ma J."/>
        </authorList>
    </citation>
    <scope>NUCLEOTIDE SEQUENCE [LARGE SCALE GENOMIC DNA]</scope>
    <source>
        <strain evidence="5">Q85</strain>
    </source>
</reference>
<keyword evidence="2" id="KW-0808">Transferase</keyword>
<dbReference type="SUPFAM" id="SSF53271">
    <property type="entry name" value="PRTase-like"/>
    <property type="match status" value="1"/>
</dbReference>
<accession>A0ABW4NHB2</accession>
<evidence type="ECO:0000313" key="4">
    <source>
        <dbReference type="EMBL" id="MFD1788939.1"/>
    </source>
</evidence>
<dbReference type="Gene3D" id="3.40.50.2020">
    <property type="match status" value="1"/>
</dbReference>
<evidence type="ECO:0000256" key="1">
    <source>
        <dbReference type="ARBA" id="ARBA00022676"/>
    </source>
</evidence>
<keyword evidence="5" id="KW-1185">Reference proteome</keyword>
<dbReference type="GO" id="GO:0016757">
    <property type="term" value="F:glycosyltransferase activity"/>
    <property type="evidence" value="ECO:0007669"/>
    <property type="project" value="UniProtKB-KW"/>
</dbReference>
<comment type="caution">
    <text evidence="4">The sequence shown here is derived from an EMBL/GenBank/DDBJ whole genome shotgun (WGS) entry which is preliminary data.</text>
</comment>
<evidence type="ECO:0000256" key="2">
    <source>
        <dbReference type="ARBA" id="ARBA00022679"/>
    </source>
</evidence>
<protein>
    <submittedName>
        <fullName evidence="4">Phosphoribosyltransferase</fullName>
    </submittedName>
</protein>
<dbReference type="InterPro" id="IPR029057">
    <property type="entry name" value="PRTase-like"/>
</dbReference>
<dbReference type="Pfam" id="PF00156">
    <property type="entry name" value="Pribosyltran"/>
    <property type="match status" value="1"/>
</dbReference>
<dbReference type="PANTHER" id="PTHR43363:SF1">
    <property type="entry name" value="HYPOXANTHINE-GUANINE PHOSPHORIBOSYLTRANSFERASE"/>
    <property type="match status" value="1"/>
</dbReference>
<dbReference type="EMBL" id="JBHUFC010000006">
    <property type="protein sequence ID" value="MFD1788939.1"/>
    <property type="molecule type" value="Genomic_DNA"/>
</dbReference>
<keyword evidence="1 4" id="KW-0328">Glycosyltransferase</keyword>
<feature type="domain" description="Phosphoribosyltransferase" evidence="3">
    <location>
        <begin position="14"/>
        <end position="153"/>
    </location>
</feature>
<sequence length="173" mass="19001">MTTPTLTPITHDDFLASVEALANMLRADDWQAQLLVGVGRGGLVPAVFLSHATGLPMVSIDFSTPIPEFNAALIATLARRTRDGERLVFVEDINDSGRTIAAIRQQLAAEGADGDNVRFVVMIDNAVSDQRIDYAWRQIDRRVTKDWFVFPWEAVAPKAAILNDAAEVPERIA</sequence>
<evidence type="ECO:0000313" key="5">
    <source>
        <dbReference type="Proteomes" id="UP001597283"/>
    </source>
</evidence>
<dbReference type="CDD" id="cd06223">
    <property type="entry name" value="PRTases_typeI"/>
    <property type="match status" value="1"/>
</dbReference>
<proteinExistence type="predicted"/>
<dbReference type="PANTHER" id="PTHR43363">
    <property type="entry name" value="HYPOXANTHINE PHOSPHORIBOSYLTRANSFERASE"/>
    <property type="match status" value="1"/>
</dbReference>
<gene>
    <name evidence="4" type="ORF">ACFSC3_15345</name>
</gene>
<dbReference type="InterPro" id="IPR000836">
    <property type="entry name" value="PRTase_dom"/>
</dbReference>
<dbReference type="Proteomes" id="UP001597283">
    <property type="component" value="Unassembled WGS sequence"/>
</dbReference>
<organism evidence="4 5">
    <name type="scientific">Sphingomonas floccifaciens</name>
    <dbReference type="NCBI Taxonomy" id="1844115"/>
    <lineage>
        <taxon>Bacteria</taxon>
        <taxon>Pseudomonadati</taxon>
        <taxon>Pseudomonadota</taxon>
        <taxon>Alphaproteobacteria</taxon>
        <taxon>Sphingomonadales</taxon>
        <taxon>Sphingomonadaceae</taxon>
        <taxon>Sphingomonas</taxon>
    </lineage>
</organism>
<dbReference type="RefSeq" id="WP_380941309.1">
    <property type="nucleotide sequence ID" value="NZ_JBHUFC010000006.1"/>
</dbReference>
<evidence type="ECO:0000259" key="3">
    <source>
        <dbReference type="Pfam" id="PF00156"/>
    </source>
</evidence>
<name>A0ABW4NHB2_9SPHN</name>